<comment type="function">
    <text evidence="6">RNA helicase.</text>
</comment>
<evidence type="ECO:0000256" key="5">
    <source>
        <dbReference type="ARBA" id="ARBA00022884"/>
    </source>
</evidence>
<reference evidence="9" key="1">
    <citation type="submission" date="2023-04" db="EMBL/GenBank/DDBJ databases">
        <title>Ambrosiozyma monospora NBRC 1965.</title>
        <authorList>
            <person name="Ichikawa N."/>
            <person name="Sato H."/>
            <person name="Tonouchi N."/>
        </authorList>
    </citation>
    <scope>NUCLEOTIDE SEQUENCE</scope>
    <source>
        <strain evidence="9">NBRC 1965</strain>
    </source>
</reference>
<name>A0A9W6T6T5_AMBMO</name>
<dbReference type="Proteomes" id="UP001165063">
    <property type="component" value="Unassembled WGS sequence"/>
</dbReference>
<dbReference type="SUPFAM" id="SSF52540">
    <property type="entry name" value="P-loop containing nucleoside triphosphate hydrolases"/>
    <property type="match status" value="1"/>
</dbReference>
<keyword evidence="3 6" id="KW-0347">Helicase</keyword>
<dbReference type="OrthoDB" id="3370at2759"/>
<comment type="similarity">
    <text evidence="6">Belongs to the DEAD box helicase family.</text>
</comment>
<evidence type="ECO:0000313" key="9">
    <source>
        <dbReference type="EMBL" id="GME78315.1"/>
    </source>
</evidence>
<protein>
    <recommendedName>
        <fullName evidence="6">ATP-dependent RNA helicase</fullName>
        <ecNumber evidence="6">3.6.4.13</ecNumber>
    </recommendedName>
</protein>
<dbReference type="Gene3D" id="3.40.50.300">
    <property type="entry name" value="P-loop containing nucleotide triphosphate hydrolases"/>
    <property type="match status" value="1"/>
</dbReference>
<evidence type="ECO:0000256" key="3">
    <source>
        <dbReference type="ARBA" id="ARBA00022806"/>
    </source>
</evidence>
<accession>A0A9W6T6T5</accession>
<keyword evidence="2 6" id="KW-0378">Hydrolase</keyword>
<sequence>MKVPESLSFYKPLILLYYLTQPNWNTHGLIFAKSNESAIRLTRLLTILTDKLQLTNQVRIKSVNSTIGSQARSKILKDFDVNGGVLIATDLIARGLNLESIQFVVNYDLPLSTKEYVHRIGRTARANRSGSAVSFVYGDGEFRWFKKLVYSGGVINRNKKVIHEVDFVKEKVEGDVAANENEDDKDNGDKVDDKDADENEDVDTDEKLKFALTLSDEMKQIYENSLKELESEVYKK</sequence>
<dbReference type="GO" id="GO:0003723">
    <property type="term" value="F:RNA binding"/>
    <property type="evidence" value="ECO:0007669"/>
    <property type="project" value="UniProtKB-UniRule"/>
</dbReference>
<comment type="catalytic activity">
    <reaction evidence="6">
        <text>ATP + H2O = ADP + phosphate + H(+)</text>
        <dbReference type="Rhea" id="RHEA:13065"/>
        <dbReference type="ChEBI" id="CHEBI:15377"/>
        <dbReference type="ChEBI" id="CHEBI:15378"/>
        <dbReference type="ChEBI" id="CHEBI:30616"/>
        <dbReference type="ChEBI" id="CHEBI:43474"/>
        <dbReference type="ChEBI" id="CHEBI:456216"/>
        <dbReference type="EC" id="3.6.4.13"/>
    </reaction>
</comment>
<feature type="compositionally biased region" description="Acidic residues" evidence="7">
    <location>
        <begin position="194"/>
        <end position="203"/>
    </location>
</feature>
<feature type="region of interest" description="Disordered" evidence="7">
    <location>
        <begin position="176"/>
        <end position="203"/>
    </location>
</feature>
<organism evidence="9 10">
    <name type="scientific">Ambrosiozyma monospora</name>
    <name type="common">Yeast</name>
    <name type="synonym">Endomycopsis monosporus</name>
    <dbReference type="NCBI Taxonomy" id="43982"/>
    <lineage>
        <taxon>Eukaryota</taxon>
        <taxon>Fungi</taxon>
        <taxon>Dikarya</taxon>
        <taxon>Ascomycota</taxon>
        <taxon>Saccharomycotina</taxon>
        <taxon>Pichiomycetes</taxon>
        <taxon>Pichiales</taxon>
        <taxon>Pichiaceae</taxon>
        <taxon>Ambrosiozyma</taxon>
    </lineage>
</organism>
<keyword evidence="1 6" id="KW-0547">Nucleotide-binding</keyword>
<evidence type="ECO:0000313" key="10">
    <source>
        <dbReference type="Proteomes" id="UP001165063"/>
    </source>
</evidence>
<dbReference type="InterPro" id="IPR001650">
    <property type="entry name" value="Helicase_C-like"/>
</dbReference>
<feature type="domain" description="Helicase C-terminal" evidence="8">
    <location>
        <begin position="12"/>
        <end position="173"/>
    </location>
</feature>
<dbReference type="EMBL" id="BSXU01012939">
    <property type="protein sequence ID" value="GME78315.1"/>
    <property type="molecule type" value="Genomic_DNA"/>
</dbReference>
<keyword evidence="10" id="KW-1185">Reference proteome</keyword>
<evidence type="ECO:0000256" key="6">
    <source>
        <dbReference type="RuleBase" id="RU365068"/>
    </source>
</evidence>
<dbReference type="InterPro" id="IPR027417">
    <property type="entry name" value="P-loop_NTPase"/>
</dbReference>
<dbReference type="AlphaFoldDB" id="A0A9W6T6T5"/>
<comment type="caution">
    <text evidence="9">The sequence shown here is derived from an EMBL/GenBank/DDBJ whole genome shotgun (WGS) entry which is preliminary data.</text>
</comment>
<dbReference type="GO" id="GO:0016787">
    <property type="term" value="F:hydrolase activity"/>
    <property type="evidence" value="ECO:0007669"/>
    <property type="project" value="UniProtKB-KW"/>
</dbReference>
<gene>
    <name evidence="9" type="ORF">Amon01_000978200</name>
</gene>
<dbReference type="SMART" id="SM00490">
    <property type="entry name" value="HELICc"/>
    <property type="match status" value="1"/>
</dbReference>
<dbReference type="CDD" id="cd18787">
    <property type="entry name" value="SF2_C_DEAD"/>
    <property type="match status" value="1"/>
</dbReference>
<dbReference type="GO" id="GO:0005524">
    <property type="term" value="F:ATP binding"/>
    <property type="evidence" value="ECO:0007669"/>
    <property type="project" value="UniProtKB-UniRule"/>
</dbReference>
<evidence type="ECO:0000256" key="4">
    <source>
        <dbReference type="ARBA" id="ARBA00022840"/>
    </source>
</evidence>
<dbReference type="PROSITE" id="PS51194">
    <property type="entry name" value="HELICASE_CTER"/>
    <property type="match status" value="1"/>
</dbReference>
<dbReference type="EC" id="3.6.4.13" evidence="6"/>
<evidence type="ECO:0000259" key="8">
    <source>
        <dbReference type="PROSITE" id="PS51194"/>
    </source>
</evidence>
<evidence type="ECO:0000256" key="7">
    <source>
        <dbReference type="SAM" id="MobiDB-lite"/>
    </source>
</evidence>
<dbReference type="GO" id="GO:0003724">
    <property type="term" value="F:RNA helicase activity"/>
    <property type="evidence" value="ECO:0007669"/>
    <property type="project" value="UniProtKB-EC"/>
</dbReference>
<dbReference type="Pfam" id="PF00271">
    <property type="entry name" value="Helicase_C"/>
    <property type="match status" value="1"/>
</dbReference>
<evidence type="ECO:0000256" key="1">
    <source>
        <dbReference type="ARBA" id="ARBA00022741"/>
    </source>
</evidence>
<evidence type="ECO:0000256" key="2">
    <source>
        <dbReference type="ARBA" id="ARBA00022801"/>
    </source>
</evidence>
<keyword evidence="5 6" id="KW-0694">RNA-binding</keyword>
<keyword evidence="4 6" id="KW-0067">ATP-binding</keyword>
<proteinExistence type="inferred from homology"/>
<dbReference type="PANTHER" id="PTHR24031">
    <property type="entry name" value="RNA HELICASE"/>
    <property type="match status" value="1"/>
</dbReference>
<comment type="domain">
    <text evidence="6">The Q motif is unique to and characteristic of the DEAD box family of RNA helicases and controls ATP binding and hydrolysis.</text>
</comment>